<feature type="region of interest" description="Disordered" evidence="3">
    <location>
        <begin position="137"/>
        <end position="292"/>
    </location>
</feature>
<dbReference type="PANTHER" id="PTHR12236">
    <property type="entry name" value="STRUCTURAL CONTITUENT OF CUTICLE"/>
    <property type="match status" value="1"/>
</dbReference>
<accession>A0A5B7G4A9</accession>
<dbReference type="GO" id="GO:0005615">
    <property type="term" value="C:extracellular space"/>
    <property type="evidence" value="ECO:0007669"/>
    <property type="project" value="TreeGrafter"/>
</dbReference>
<feature type="compositionally biased region" description="Pro residues" evidence="3">
    <location>
        <begin position="269"/>
        <end position="279"/>
    </location>
</feature>
<feature type="compositionally biased region" description="Basic residues" evidence="3">
    <location>
        <begin position="218"/>
        <end position="229"/>
    </location>
</feature>
<feature type="compositionally biased region" description="Low complexity" evidence="3">
    <location>
        <begin position="230"/>
        <end position="239"/>
    </location>
</feature>
<dbReference type="InterPro" id="IPR051217">
    <property type="entry name" value="Insect_Cuticle_Struc_Prot"/>
</dbReference>
<dbReference type="GO" id="GO:0042302">
    <property type="term" value="F:structural constituent of cuticle"/>
    <property type="evidence" value="ECO:0007669"/>
    <property type="project" value="UniProtKB-UniRule"/>
</dbReference>
<dbReference type="AlphaFoldDB" id="A0A5B7G4A9"/>
<dbReference type="GO" id="GO:0031012">
    <property type="term" value="C:extracellular matrix"/>
    <property type="evidence" value="ECO:0007669"/>
    <property type="project" value="TreeGrafter"/>
</dbReference>
<feature type="region of interest" description="Disordered" evidence="3">
    <location>
        <begin position="1"/>
        <end position="20"/>
    </location>
</feature>
<reference evidence="4 5" key="1">
    <citation type="submission" date="2019-05" db="EMBL/GenBank/DDBJ databases">
        <title>Another draft genome of Portunus trituberculatus and its Hox gene families provides insights of decapod evolution.</title>
        <authorList>
            <person name="Jeong J.-H."/>
            <person name="Song I."/>
            <person name="Kim S."/>
            <person name="Choi T."/>
            <person name="Kim D."/>
            <person name="Ryu S."/>
            <person name="Kim W."/>
        </authorList>
    </citation>
    <scope>NUCLEOTIDE SEQUENCE [LARGE SCALE GENOMIC DNA]</scope>
    <source>
        <tissue evidence="4">Muscle</tissue>
    </source>
</reference>
<protein>
    <submittedName>
        <fullName evidence="4">Uncharacterized protein</fullName>
    </submittedName>
</protein>
<evidence type="ECO:0000313" key="5">
    <source>
        <dbReference type="Proteomes" id="UP000324222"/>
    </source>
</evidence>
<dbReference type="InterPro" id="IPR000618">
    <property type="entry name" value="Insect_cuticle"/>
</dbReference>
<dbReference type="EMBL" id="VSRR010012569">
    <property type="protein sequence ID" value="MPC54701.1"/>
    <property type="molecule type" value="Genomic_DNA"/>
</dbReference>
<dbReference type="Proteomes" id="UP000324222">
    <property type="component" value="Unassembled WGS sequence"/>
</dbReference>
<comment type="caution">
    <text evidence="4">The sequence shown here is derived from an EMBL/GenBank/DDBJ whole genome shotgun (WGS) entry which is preliminary data.</text>
</comment>
<organism evidence="4 5">
    <name type="scientific">Portunus trituberculatus</name>
    <name type="common">Swimming crab</name>
    <name type="synonym">Neptunus trituberculatus</name>
    <dbReference type="NCBI Taxonomy" id="210409"/>
    <lineage>
        <taxon>Eukaryota</taxon>
        <taxon>Metazoa</taxon>
        <taxon>Ecdysozoa</taxon>
        <taxon>Arthropoda</taxon>
        <taxon>Crustacea</taxon>
        <taxon>Multicrustacea</taxon>
        <taxon>Malacostraca</taxon>
        <taxon>Eumalacostraca</taxon>
        <taxon>Eucarida</taxon>
        <taxon>Decapoda</taxon>
        <taxon>Pleocyemata</taxon>
        <taxon>Brachyura</taxon>
        <taxon>Eubrachyura</taxon>
        <taxon>Portunoidea</taxon>
        <taxon>Portunidae</taxon>
        <taxon>Portuninae</taxon>
        <taxon>Portunus</taxon>
    </lineage>
</organism>
<evidence type="ECO:0000313" key="4">
    <source>
        <dbReference type="EMBL" id="MPC54701.1"/>
    </source>
</evidence>
<dbReference type="PANTHER" id="PTHR12236:SF79">
    <property type="entry name" value="CUTICULAR PROTEIN 50CB-RELATED"/>
    <property type="match status" value="1"/>
</dbReference>
<keyword evidence="1 2" id="KW-0193">Cuticle</keyword>
<dbReference type="PROSITE" id="PS51155">
    <property type="entry name" value="CHIT_BIND_RR_2"/>
    <property type="match status" value="1"/>
</dbReference>
<feature type="compositionally biased region" description="Basic residues" evidence="3">
    <location>
        <begin position="8"/>
        <end position="20"/>
    </location>
</feature>
<feature type="compositionally biased region" description="Low complexity" evidence="3">
    <location>
        <begin position="251"/>
        <end position="268"/>
    </location>
</feature>
<evidence type="ECO:0000256" key="3">
    <source>
        <dbReference type="SAM" id="MobiDB-lite"/>
    </source>
</evidence>
<keyword evidence="5" id="KW-1185">Reference proteome</keyword>
<feature type="compositionally biased region" description="Low complexity" evidence="3">
    <location>
        <begin position="155"/>
        <end position="217"/>
    </location>
</feature>
<evidence type="ECO:0000256" key="2">
    <source>
        <dbReference type="PROSITE-ProRule" id="PRU00497"/>
    </source>
</evidence>
<proteinExistence type="predicted"/>
<feature type="region of interest" description="Disordered" evidence="3">
    <location>
        <begin position="308"/>
        <end position="328"/>
    </location>
</feature>
<dbReference type="OrthoDB" id="6379567at2759"/>
<gene>
    <name evidence="4" type="ORF">E2C01_048625</name>
</gene>
<feature type="compositionally biased region" description="Basic and acidic residues" evidence="3">
    <location>
        <begin position="137"/>
        <end position="153"/>
    </location>
</feature>
<evidence type="ECO:0000256" key="1">
    <source>
        <dbReference type="ARBA" id="ARBA00022460"/>
    </source>
</evidence>
<sequence>MVVERSRSLPRHARHTLRGRPSHPVQEVVVVVVEVVVVWKARCDVRPYAFAYAVDAPEHKNFQDREEARLGQETRGRFRVALPDNRLQTVTYRAGTNGYTASISYDQHPNFESLRQSVGPIRAGPEIGQSVLDGIRRGENWNDHKGVKEDDRPQLSSSLSSHGSTSNLVNPTPTRTRLTPTRTNPTPSRTRTRVTPTRTRVTPTRTQTTAVHSTRGSTSRRRQRPRVRRPSTVQPTPRVTAASSPPAVTGARRASPRPSARPSARPSSRPSPSPSPTPTEEPESSEVNSEDSIILNRLINVIQEKLAADKGEEDTSGPPHAKKYAIKDRESVRKRLEAIVHKY</sequence>
<dbReference type="Pfam" id="PF00379">
    <property type="entry name" value="Chitin_bind_4"/>
    <property type="match status" value="1"/>
</dbReference>
<name>A0A5B7G4A9_PORTR</name>